<gene>
    <name evidence="2" type="ORF">TDIS_0284</name>
</gene>
<comment type="caution">
    <text evidence="2">The sequence shown here is derived from an EMBL/GenBank/DDBJ whole genome shotgun (WGS) entry which is preliminary data.</text>
</comment>
<keyword evidence="1" id="KW-0812">Transmembrane</keyword>
<keyword evidence="1" id="KW-0472">Membrane</keyword>
<accession>A0A179D6T8</accession>
<feature type="transmembrane region" description="Helical" evidence="1">
    <location>
        <begin position="30"/>
        <end position="55"/>
    </location>
</feature>
<protein>
    <submittedName>
        <fullName evidence="2">Uncharacterized protein</fullName>
    </submittedName>
</protein>
<keyword evidence="1" id="KW-1133">Transmembrane helix</keyword>
<evidence type="ECO:0000313" key="2">
    <source>
        <dbReference type="EMBL" id="OAQ21766.1"/>
    </source>
</evidence>
<dbReference type="EMBL" id="LWLG01000001">
    <property type="protein sequence ID" value="OAQ21766.1"/>
    <property type="molecule type" value="Genomic_DNA"/>
</dbReference>
<feature type="transmembrane region" description="Helical" evidence="1">
    <location>
        <begin position="61"/>
        <end position="79"/>
    </location>
</feature>
<dbReference type="Proteomes" id="UP000078390">
    <property type="component" value="Unassembled WGS sequence"/>
</dbReference>
<keyword evidence="3" id="KW-1185">Reference proteome</keyword>
<reference evidence="2 3" key="1">
    <citation type="submission" date="2016-04" db="EMBL/GenBank/DDBJ databases">
        <title>Genome analysis of Thermosulfurimonas dismutans, the first thermophilic sulfur-disproportionating bacterium of the phylum Thermodesulfobacteria.</title>
        <authorList>
            <person name="Mardanov A.V."/>
            <person name="Beletsky A.V."/>
            <person name="Kadnikov V.V."/>
            <person name="Slobodkin A.I."/>
            <person name="Ravin N.V."/>
        </authorList>
    </citation>
    <scope>NUCLEOTIDE SEQUENCE [LARGE SCALE GENOMIC DNA]</scope>
    <source>
        <strain evidence="2 3">S95</strain>
    </source>
</reference>
<name>A0A179D6T8_9BACT</name>
<dbReference type="STRING" id="999894.TDIS_0284"/>
<organism evidence="2 3">
    <name type="scientific">Thermosulfurimonas dismutans</name>
    <dbReference type="NCBI Taxonomy" id="999894"/>
    <lineage>
        <taxon>Bacteria</taxon>
        <taxon>Pseudomonadati</taxon>
        <taxon>Thermodesulfobacteriota</taxon>
        <taxon>Thermodesulfobacteria</taxon>
        <taxon>Thermodesulfobacteriales</taxon>
        <taxon>Thermodesulfobacteriaceae</taxon>
        <taxon>Thermosulfurimonas</taxon>
    </lineage>
</organism>
<evidence type="ECO:0000256" key="1">
    <source>
        <dbReference type="SAM" id="Phobius"/>
    </source>
</evidence>
<dbReference type="AlphaFoldDB" id="A0A179D6T8"/>
<proteinExistence type="predicted"/>
<evidence type="ECO:0000313" key="3">
    <source>
        <dbReference type="Proteomes" id="UP000078390"/>
    </source>
</evidence>
<sequence length="106" mass="12055">MLSIANFKYLKKQGSKVKAKALAGLNPSKIALGVVLNFYFRLLGIGLLFAFLFKYKIADPVFLILGLSVIPVQSFIILIERKLIGKLSPFLERRVKLWKSRFFSYA</sequence>